<dbReference type="InterPro" id="IPR030395">
    <property type="entry name" value="GP_PDE_dom"/>
</dbReference>
<comment type="catalytic activity">
    <reaction evidence="7">
        <text>a sn-glycero-3-phosphodiester + H2O = an alcohol + sn-glycerol 3-phosphate + H(+)</text>
        <dbReference type="Rhea" id="RHEA:12969"/>
        <dbReference type="ChEBI" id="CHEBI:15377"/>
        <dbReference type="ChEBI" id="CHEBI:15378"/>
        <dbReference type="ChEBI" id="CHEBI:30879"/>
        <dbReference type="ChEBI" id="CHEBI:57597"/>
        <dbReference type="ChEBI" id="CHEBI:83408"/>
        <dbReference type="EC" id="3.1.4.46"/>
    </reaction>
</comment>
<evidence type="ECO:0000256" key="7">
    <source>
        <dbReference type="ARBA" id="ARBA00047512"/>
    </source>
</evidence>
<dbReference type="PROSITE" id="PS51704">
    <property type="entry name" value="GP_PDE"/>
    <property type="match status" value="1"/>
</dbReference>
<dbReference type="PANTHER" id="PTHR43620">
    <property type="entry name" value="GLYCEROPHOSPHORYL DIESTER PHOSPHODIESTERASE"/>
    <property type="match status" value="1"/>
</dbReference>
<evidence type="ECO:0000256" key="6">
    <source>
        <dbReference type="ARBA" id="ARBA00023180"/>
    </source>
</evidence>
<protein>
    <recommendedName>
        <fullName evidence="2">glycerophosphodiester phosphodiesterase</fullName>
        <ecNumber evidence="2">3.1.4.46</ecNumber>
    </recommendedName>
</protein>
<dbReference type="Pfam" id="PF03009">
    <property type="entry name" value="GDPD"/>
    <property type="match status" value="1"/>
</dbReference>
<evidence type="ECO:0000256" key="4">
    <source>
        <dbReference type="ARBA" id="ARBA00022798"/>
    </source>
</evidence>
<accession>A0A2K3CUW0</accession>
<keyword evidence="3" id="KW-0732">Signal</keyword>
<keyword evidence="6" id="KW-0325">Glycoprotein</keyword>
<dbReference type="RefSeq" id="XP_042915966.1">
    <property type="nucleotide sequence ID" value="XM_043071498.1"/>
</dbReference>
<dbReference type="FunFam" id="3.20.20.190:FF:000023">
    <property type="entry name" value="Glycerophosphodiester phosphodiesterase GDPD5"/>
    <property type="match status" value="1"/>
</dbReference>
<evidence type="ECO:0000256" key="2">
    <source>
        <dbReference type="ARBA" id="ARBA00012247"/>
    </source>
</evidence>
<dbReference type="CDD" id="cd08602">
    <property type="entry name" value="GDPD_ScGlpQ1_like"/>
    <property type="match status" value="1"/>
</dbReference>
<dbReference type="InterPro" id="IPR017946">
    <property type="entry name" value="PLC-like_Pdiesterase_TIM-brl"/>
</dbReference>
<dbReference type="PANTHER" id="PTHR43620:SF7">
    <property type="entry name" value="GLYCEROPHOSPHODIESTER PHOSPHODIESTERASE GDPD5-RELATED"/>
    <property type="match status" value="1"/>
</dbReference>
<dbReference type="Gramene" id="PNW72067">
    <property type="protein sequence ID" value="PNW72067"/>
    <property type="gene ID" value="CHLRE_16g683850v5"/>
</dbReference>
<name>A0A2K3CUW0_CHLRE</name>
<dbReference type="InParanoid" id="A0A2K3CUW0"/>
<dbReference type="FunCoup" id="A0A2K3CUW0">
    <property type="interactions" value="32"/>
</dbReference>
<gene>
    <name evidence="9" type="ORF">CHLRE_16g683850v5</name>
</gene>
<dbReference type="GO" id="GO:0008889">
    <property type="term" value="F:glycerophosphodiester phosphodiesterase activity"/>
    <property type="evidence" value="ECO:0000318"/>
    <property type="project" value="GO_Central"/>
</dbReference>
<dbReference type="OrthoDB" id="1058301at2759"/>
<dbReference type="GeneID" id="5717604"/>
<dbReference type="SUPFAM" id="SSF51695">
    <property type="entry name" value="PLC-like phosphodiesterases"/>
    <property type="match status" value="1"/>
</dbReference>
<comment type="similarity">
    <text evidence="1">Belongs to the glycerophosphoryl diester phosphodiesterase family.</text>
</comment>
<dbReference type="GO" id="GO:0006629">
    <property type="term" value="P:lipid metabolic process"/>
    <property type="evidence" value="ECO:0007669"/>
    <property type="project" value="InterPro"/>
</dbReference>
<evidence type="ECO:0000256" key="1">
    <source>
        <dbReference type="ARBA" id="ARBA00007277"/>
    </source>
</evidence>
<dbReference type="Proteomes" id="UP000006906">
    <property type="component" value="Chromosome 16"/>
</dbReference>
<dbReference type="EMBL" id="CM008977">
    <property type="protein sequence ID" value="PNW72067.1"/>
    <property type="molecule type" value="Genomic_DNA"/>
</dbReference>
<evidence type="ECO:0000313" key="10">
    <source>
        <dbReference type="Proteomes" id="UP000006906"/>
    </source>
</evidence>
<proteinExistence type="inferred from homology"/>
<evidence type="ECO:0000259" key="8">
    <source>
        <dbReference type="PROSITE" id="PS51704"/>
    </source>
</evidence>
<evidence type="ECO:0000256" key="5">
    <source>
        <dbReference type="ARBA" id="ARBA00022801"/>
    </source>
</evidence>
<reference evidence="9 10" key="1">
    <citation type="journal article" date="2007" name="Science">
        <title>The Chlamydomonas genome reveals the evolution of key animal and plant functions.</title>
        <authorList>
            <person name="Merchant S.S."/>
            <person name="Prochnik S.E."/>
            <person name="Vallon O."/>
            <person name="Harris E.H."/>
            <person name="Karpowicz S.J."/>
            <person name="Witman G.B."/>
            <person name="Terry A."/>
            <person name="Salamov A."/>
            <person name="Fritz-Laylin L.K."/>
            <person name="Marechal-Drouard L."/>
            <person name="Marshall W.F."/>
            <person name="Qu L.H."/>
            <person name="Nelson D.R."/>
            <person name="Sanderfoot A.A."/>
            <person name="Spalding M.H."/>
            <person name="Kapitonov V.V."/>
            <person name="Ren Q."/>
            <person name="Ferris P."/>
            <person name="Lindquist E."/>
            <person name="Shapiro H."/>
            <person name="Lucas S.M."/>
            <person name="Grimwood J."/>
            <person name="Schmutz J."/>
            <person name="Cardol P."/>
            <person name="Cerutti H."/>
            <person name="Chanfreau G."/>
            <person name="Chen C.L."/>
            <person name="Cognat V."/>
            <person name="Croft M.T."/>
            <person name="Dent R."/>
            <person name="Dutcher S."/>
            <person name="Fernandez E."/>
            <person name="Fukuzawa H."/>
            <person name="Gonzalez-Ballester D."/>
            <person name="Gonzalez-Halphen D."/>
            <person name="Hallmann A."/>
            <person name="Hanikenne M."/>
            <person name="Hippler M."/>
            <person name="Inwood W."/>
            <person name="Jabbari K."/>
            <person name="Kalanon M."/>
            <person name="Kuras R."/>
            <person name="Lefebvre P.A."/>
            <person name="Lemaire S.D."/>
            <person name="Lobanov A.V."/>
            <person name="Lohr M."/>
            <person name="Manuell A."/>
            <person name="Meier I."/>
            <person name="Mets L."/>
            <person name="Mittag M."/>
            <person name="Mittelmeier T."/>
            <person name="Moroney J.V."/>
            <person name="Moseley J."/>
            <person name="Napoli C."/>
            <person name="Nedelcu A.M."/>
            <person name="Niyogi K."/>
            <person name="Novoselov S.V."/>
            <person name="Paulsen I.T."/>
            <person name="Pazour G."/>
            <person name="Purton S."/>
            <person name="Ral J.P."/>
            <person name="Riano-Pachon D.M."/>
            <person name="Riekhof W."/>
            <person name="Rymarquis L."/>
            <person name="Schroda M."/>
            <person name="Stern D."/>
            <person name="Umen J."/>
            <person name="Willows R."/>
            <person name="Wilson N."/>
            <person name="Zimmer S.L."/>
            <person name="Allmer J."/>
            <person name="Balk J."/>
            <person name="Bisova K."/>
            <person name="Chen C.J."/>
            <person name="Elias M."/>
            <person name="Gendler K."/>
            <person name="Hauser C."/>
            <person name="Lamb M.R."/>
            <person name="Ledford H."/>
            <person name="Long J.C."/>
            <person name="Minagawa J."/>
            <person name="Page M.D."/>
            <person name="Pan J."/>
            <person name="Pootakham W."/>
            <person name="Roje S."/>
            <person name="Rose A."/>
            <person name="Stahlberg E."/>
            <person name="Terauchi A.M."/>
            <person name="Yang P."/>
            <person name="Ball S."/>
            <person name="Bowler C."/>
            <person name="Dieckmann C.L."/>
            <person name="Gladyshev V.N."/>
            <person name="Green P."/>
            <person name="Jorgensen R."/>
            <person name="Mayfield S."/>
            <person name="Mueller-Roeber B."/>
            <person name="Rajamani S."/>
            <person name="Sayre R.T."/>
            <person name="Brokstein P."/>
            <person name="Dubchak I."/>
            <person name="Goodstein D."/>
            <person name="Hornick L."/>
            <person name="Huang Y.W."/>
            <person name="Jhaveri J."/>
            <person name="Luo Y."/>
            <person name="Martinez D."/>
            <person name="Ngau W.C."/>
            <person name="Otillar B."/>
            <person name="Poliakov A."/>
            <person name="Porter A."/>
            <person name="Szajkowski L."/>
            <person name="Werner G."/>
            <person name="Zhou K."/>
            <person name="Grigoriev I.V."/>
            <person name="Rokhsar D.S."/>
            <person name="Grossman A.R."/>
        </authorList>
    </citation>
    <scope>NUCLEOTIDE SEQUENCE [LARGE SCALE GENOMIC DNA]</scope>
    <source>
        <strain evidence="10">CC-503</strain>
    </source>
</reference>
<sequence>MCMCGASSVGLLVHMSPQMRERAQAGVWPRARPYNVAHRGASGFRPDHTAEGYQLAIDLGADFIECDVVLTKDLVPVCRHEPLVSGTTDADAKFPSLIKSIIIDGVNYTGVFTTDLTLAEVKTLRCRQPLADRDQSFNGLFAIPTLEEYIAIAKGANRTVGIYPETKHPTWHDSLPIVKAAQTTMSDIVLNVLKKHGYKGPVNSKAWSRQPAFIQSFEVGNLKYLSRKTCIPLVQLLSDWNTPIPDMPYMNYSAIMSEEGVKEMATYASGVGPSKGTLVRAKVGANVTANGAGLESSGLAERIRKNGMQAHPYTFRNEARYLSYGSFASAMDEFEFFFVKLGLEGAFTDYTGSLRQYFTMKAQEQGRLWNTGAVINRAGRPKPHNPKC</sequence>
<dbReference type="EC" id="3.1.4.46" evidence="2"/>
<organism evidence="9 10">
    <name type="scientific">Chlamydomonas reinhardtii</name>
    <name type="common">Chlamydomonas smithii</name>
    <dbReference type="NCBI Taxonomy" id="3055"/>
    <lineage>
        <taxon>Eukaryota</taxon>
        <taxon>Viridiplantae</taxon>
        <taxon>Chlorophyta</taxon>
        <taxon>core chlorophytes</taxon>
        <taxon>Chlorophyceae</taxon>
        <taxon>CS clade</taxon>
        <taxon>Chlamydomonadales</taxon>
        <taxon>Chlamydomonadaceae</taxon>
        <taxon>Chlamydomonas</taxon>
    </lineage>
</organism>
<dbReference type="KEGG" id="cre:CHLRE_16g683850v5"/>
<evidence type="ECO:0000256" key="3">
    <source>
        <dbReference type="ARBA" id="ARBA00022729"/>
    </source>
</evidence>
<evidence type="ECO:0000313" key="9">
    <source>
        <dbReference type="EMBL" id="PNW72067.1"/>
    </source>
</evidence>
<dbReference type="AlphaFoldDB" id="A0A2K3CUW0"/>
<keyword evidence="10" id="KW-1185">Reference proteome</keyword>
<dbReference type="ExpressionAtlas" id="A0A2K3CUW0">
    <property type="expression patterns" value="baseline"/>
</dbReference>
<dbReference type="PaxDb" id="3055-EDP04568"/>
<dbReference type="GO" id="GO:0006071">
    <property type="term" value="P:glycerol metabolic process"/>
    <property type="evidence" value="ECO:0007669"/>
    <property type="project" value="UniProtKB-KW"/>
</dbReference>
<dbReference type="STRING" id="3055.A0A2K3CUW0"/>
<dbReference type="Gene3D" id="3.20.20.190">
    <property type="entry name" value="Phosphatidylinositol (PI) phosphodiesterase"/>
    <property type="match status" value="1"/>
</dbReference>
<feature type="domain" description="GP-PDE" evidence="8">
    <location>
        <begin position="33"/>
        <end position="358"/>
    </location>
</feature>
<keyword evidence="4" id="KW-0319">Glycerol metabolism</keyword>
<keyword evidence="5" id="KW-0378">Hydrolase</keyword>